<feature type="domain" description="N-acetyltransferase" evidence="1">
    <location>
        <begin position="6"/>
        <end position="153"/>
    </location>
</feature>
<evidence type="ECO:0000313" key="2">
    <source>
        <dbReference type="EMBL" id="NLR66961.1"/>
    </source>
</evidence>
<sequence>MNTNQYIIRKEKISDIPQIDHVTRSAFLSAAHSSGTEPLIIHALRASGQLTLSLVAEENGTLTGHVAISPVEISSRENGWFGLGPVSVVPERQGAGIGTALIKAALAALEQLPAKGCVVLGDPAYYGRFGFKADARLRYPEAPAEYFQVLAFDGIVPTGEVQYHASFYVTE</sequence>
<proteinExistence type="predicted"/>
<organism evidence="2 3">
    <name type="scientific">Chitinophaga varians</name>
    <dbReference type="NCBI Taxonomy" id="2202339"/>
    <lineage>
        <taxon>Bacteria</taxon>
        <taxon>Pseudomonadati</taxon>
        <taxon>Bacteroidota</taxon>
        <taxon>Chitinophagia</taxon>
        <taxon>Chitinophagales</taxon>
        <taxon>Chitinophagaceae</taxon>
        <taxon>Chitinophaga</taxon>
    </lineage>
</organism>
<dbReference type="InterPro" id="IPR000182">
    <property type="entry name" value="GNAT_dom"/>
</dbReference>
<dbReference type="SUPFAM" id="SSF55729">
    <property type="entry name" value="Acyl-CoA N-acyltransferases (Nat)"/>
    <property type="match status" value="1"/>
</dbReference>
<dbReference type="AlphaFoldDB" id="A0A847S5T9"/>
<dbReference type="Proteomes" id="UP000570474">
    <property type="component" value="Unassembled WGS sequence"/>
</dbReference>
<evidence type="ECO:0000259" key="1">
    <source>
        <dbReference type="PROSITE" id="PS51186"/>
    </source>
</evidence>
<protein>
    <submittedName>
        <fullName evidence="2">N-acetyltransferase</fullName>
    </submittedName>
</protein>
<dbReference type="EMBL" id="JABAIA010000002">
    <property type="protein sequence ID" value="NLR66961.1"/>
    <property type="molecule type" value="Genomic_DNA"/>
</dbReference>
<reference evidence="2 3" key="1">
    <citation type="submission" date="2020-04" db="EMBL/GenBank/DDBJ databases">
        <authorList>
            <person name="Yin C."/>
        </authorList>
    </citation>
    <scope>NUCLEOTIDE SEQUENCE [LARGE SCALE GENOMIC DNA]</scope>
    <source>
        <strain evidence="2 3">Ae27</strain>
    </source>
</reference>
<dbReference type="Pfam" id="PF13508">
    <property type="entry name" value="Acetyltransf_7"/>
    <property type="match status" value="1"/>
</dbReference>
<dbReference type="InterPro" id="IPR016181">
    <property type="entry name" value="Acyl_CoA_acyltransferase"/>
</dbReference>
<dbReference type="RefSeq" id="WP_168872859.1">
    <property type="nucleotide sequence ID" value="NZ_JABAIA010000002.1"/>
</dbReference>
<dbReference type="Gene3D" id="3.40.630.30">
    <property type="match status" value="1"/>
</dbReference>
<keyword evidence="3" id="KW-1185">Reference proteome</keyword>
<evidence type="ECO:0000313" key="3">
    <source>
        <dbReference type="Proteomes" id="UP000570474"/>
    </source>
</evidence>
<gene>
    <name evidence="2" type="ORF">HGH92_21820</name>
</gene>
<comment type="caution">
    <text evidence="2">The sequence shown here is derived from an EMBL/GenBank/DDBJ whole genome shotgun (WGS) entry which is preliminary data.</text>
</comment>
<accession>A0A847S5T9</accession>
<dbReference type="PROSITE" id="PS51186">
    <property type="entry name" value="GNAT"/>
    <property type="match status" value="1"/>
</dbReference>
<name>A0A847S5T9_9BACT</name>
<dbReference type="GO" id="GO:0016747">
    <property type="term" value="F:acyltransferase activity, transferring groups other than amino-acyl groups"/>
    <property type="evidence" value="ECO:0007669"/>
    <property type="project" value="InterPro"/>
</dbReference>
<keyword evidence="2" id="KW-0808">Transferase</keyword>